<keyword evidence="5" id="KW-0472">Membrane</keyword>
<organism evidence="8 9">
    <name type="scientific">Caldisalinibacter kiritimatiensis</name>
    <dbReference type="NCBI Taxonomy" id="1304284"/>
    <lineage>
        <taxon>Bacteria</taxon>
        <taxon>Bacillati</taxon>
        <taxon>Bacillota</taxon>
        <taxon>Tissierellia</taxon>
        <taxon>Tissierellales</taxon>
        <taxon>Thermohalobacteraceae</taxon>
        <taxon>Caldisalinibacter</taxon>
    </lineage>
</organism>
<feature type="coiled-coil region" evidence="4">
    <location>
        <begin position="90"/>
        <end position="221"/>
    </location>
</feature>
<dbReference type="OrthoDB" id="9791520at2"/>
<feature type="transmembrane region" description="Helical" evidence="5">
    <location>
        <begin position="6"/>
        <end position="25"/>
    </location>
</feature>
<sequence length="397" mass="44380">MKIVKFILIGIIVIIIAGAGLYVGINKKEVGAPTYTVSKGEIEKYVEETATVKSDNQRKIYSKGSAEILELSVEVGDKVNEGDVIARLDTENIELQIKTLEAKLKALQATYREAVKLPEEELINKAEANVRSAKIAVDEAKRNAEKSEKLYKEGAISSDEYQRALDNLKIQQESLTIAENELQALKKGPSDNIRKQYQAQIEELKYQLNQLKKTKQDYLIKSPVDGVVLERFVEVGGFVQPGMAIVEVGNIDKLYVETDILVSEIGDVKVGDLSFVYSEDLSLQNLKGKVRKIYPKAFSKLSDLGIEQKRVKVEIDLEESTEKLRVGYEVDVKIITDKKEDVIVIPDTAVVEFEDGKYVNVVKNDTTEQRKIEVGIEGEDKVEVIAGLKEGEEIIIK</sequence>
<dbReference type="NCBIfam" id="TIGR01730">
    <property type="entry name" value="RND_mfp"/>
    <property type="match status" value="1"/>
</dbReference>
<dbReference type="GO" id="GO:0016020">
    <property type="term" value="C:membrane"/>
    <property type="evidence" value="ECO:0007669"/>
    <property type="project" value="InterPro"/>
</dbReference>
<dbReference type="InterPro" id="IPR006143">
    <property type="entry name" value="RND_pump_MFP"/>
</dbReference>
<dbReference type="RefSeq" id="WP_006316900.1">
    <property type="nucleotide sequence ID" value="NZ_ARZA01000267.1"/>
</dbReference>
<dbReference type="EMBL" id="ARZA01000267">
    <property type="protein sequence ID" value="EOC99571.1"/>
    <property type="molecule type" value="Genomic_DNA"/>
</dbReference>
<evidence type="ECO:0000256" key="2">
    <source>
        <dbReference type="ARBA" id="ARBA00009477"/>
    </source>
</evidence>
<comment type="caution">
    <text evidence="8">The sequence shown here is derived from an EMBL/GenBank/DDBJ whole genome shotgun (WGS) entry which is preliminary data.</text>
</comment>
<dbReference type="Gene3D" id="2.40.30.170">
    <property type="match status" value="1"/>
</dbReference>
<evidence type="ECO:0000313" key="8">
    <source>
        <dbReference type="EMBL" id="EOC99571.1"/>
    </source>
</evidence>
<evidence type="ECO:0000256" key="5">
    <source>
        <dbReference type="SAM" id="Phobius"/>
    </source>
</evidence>
<gene>
    <name evidence="8" type="ORF">L21TH_2406</name>
</gene>
<dbReference type="PANTHER" id="PTHR32347">
    <property type="entry name" value="EFFLUX SYSTEM COMPONENT YKNX-RELATED"/>
    <property type="match status" value="1"/>
</dbReference>
<dbReference type="InterPro" id="IPR050465">
    <property type="entry name" value="UPF0194_transport"/>
</dbReference>
<dbReference type="Proteomes" id="UP000013378">
    <property type="component" value="Unassembled WGS sequence"/>
</dbReference>
<evidence type="ECO:0000256" key="4">
    <source>
        <dbReference type="SAM" id="Coils"/>
    </source>
</evidence>
<comment type="subcellular location">
    <subcellularLocation>
        <location evidence="1">Cell envelope</location>
    </subcellularLocation>
</comment>
<dbReference type="Pfam" id="PF25967">
    <property type="entry name" value="RND-MFP_C"/>
    <property type="match status" value="1"/>
</dbReference>
<evidence type="ECO:0000256" key="3">
    <source>
        <dbReference type="ARBA" id="ARBA00023054"/>
    </source>
</evidence>
<proteinExistence type="inferred from homology"/>
<dbReference type="PANTHER" id="PTHR32347:SF14">
    <property type="entry name" value="EFFLUX SYSTEM COMPONENT YKNX-RELATED"/>
    <property type="match status" value="1"/>
</dbReference>
<keyword evidence="3 4" id="KW-0175">Coiled coil</keyword>
<dbReference type="GO" id="GO:0022857">
    <property type="term" value="F:transmembrane transporter activity"/>
    <property type="evidence" value="ECO:0007669"/>
    <property type="project" value="InterPro"/>
</dbReference>
<comment type="similarity">
    <text evidence="2">Belongs to the membrane fusion protein (MFP) (TC 8.A.1) family.</text>
</comment>
<dbReference type="InterPro" id="IPR058625">
    <property type="entry name" value="MdtA-like_BSH"/>
</dbReference>
<dbReference type="Gene3D" id="2.40.50.100">
    <property type="match status" value="2"/>
</dbReference>
<dbReference type="AlphaFoldDB" id="R1ASE4"/>
<dbReference type="SUPFAM" id="SSF111369">
    <property type="entry name" value="HlyD-like secretion proteins"/>
    <property type="match status" value="2"/>
</dbReference>
<dbReference type="STRING" id="1304284.L21TH_2406"/>
<dbReference type="InterPro" id="IPR058627">
    <property type="entry name" value="MdtA-like_C"/>
</dbReference>
<feature type="domain" description="Multidrug resistance protein MdtA-like barrel-sandwich hybrid" evidence="6">
    <location>
        <begin position="60"/>
        <end position="243"/>
    </location>
</feature>
<dbReference type="Pfam" id="PF25917">
    <property type="entry name" value="BSH_RND"/>
    <property type="match status" value="1"/>
</dbReference>
<dbReference type="Gene3D" id="1.10.287.470">
    <property type="entry name" value="Helix hairpin bin"/>
    <property type="match status" value="1"/>
</dbReference>
<evidence type="ECO:0000256" key="1">
    <source>
        <dbReference type="ARBA" id="ARBA00004196"/>
    </source>
</evidence>
<dbReference type="eggNOG" id="COG0845">
    <property type="taxonomic scope" value="Bacteria"/>
</dbReference>
<accession>R1ASE4</accession>
<name>R1ASE4_9FIRM</name>
<dbReference type="Gene3D" id="2.40.420.20">
    <property type="match status" value="1"/>
</dbReference>
<keyword evidence="5" id="KW-0812">Transmembrane</keyword>
<protein>
    <submittedName>
        <fullName evidence="8">Secretion protein HlyD</fullName>
    </submittedName>
</protein>
<keyword evidence="5" id="KW-1133">Transmembrane helix</keyword>
<reference evidence="8 9" key="1">
    <citation type="journal article" date="2015" name="Geomicrobiol. J.">
        <title>Caldisalinibacter kiritimatiensis gen. nov., sp. nov., a moderately thermohalophilic thiosulfate-reducing bacterium from a hypersaline microbial mat.</title>
        <authorList>
            <person name="Ben Hania W."/>
            <person name="Joseph M."/>
            <person name="Fiebig A."/>
            <person name="Bunk B."/>
            <person name="Klenk H.-P."/>
            <person name="Fardeau M.-L."/>
            <person name="Spring S."/>
        </authorList>
    </citation>
    <scope>NUCLEOTIDE SEQUENCE [LARGE SCALE GENOMIC DNA]</scope>
    <source>
        <strain evidence="8 9">L21-TH-D2</strain>
    </source>
</reference>
<evidence type="ECO:0000259" key="6">
    <source>
        <dbReference type="Pfam" id="PF25917"/>
    </source>
</evidence>
<dbReference type="GO" id="GO:0030313">
    <property type="term" value="C:cell envelope"/>
    <property type="evidence" value="ECO:0007669"/>
    <property type="project" value="UniProtKB-SubCell"/>
</dbReference>
<keyword evidence="9" id="KW-1185">Reference proteome</keyword>
<evidence type="ECO:0000313" key="9">
    <source>
        <dbReference type="Proteomes" id="UP000013378"/>
    </source>
</evidence>
<feature type="domain" description="Multidrug resistance protein MdtA-like C-terminal permuted SH3" evidence="7">
    <location>
        <begin position="341"/>
        <end position="396"/>
    </location>
</feature>
<evidence type="ECO:0000259" key="7">
    <source>
        <dbReference type="Pfam" id="PF25967"/>
    </source>
</evidence>